<sequence>MTALEGVAQVVLLGAGATVVMDMWMLLMKVLGVPTLNFAFVGRWVGHACRGRFAHSSIGQALPVRGEVALGWIAHYVTGVVFAWVLVWIEGDAWLLAPTFVPALAWGVVTVAVPLFVIQPAMGAGFASSRTPTPGKNRLRSLINHGVFGVGLYLAAWVIAWAWV</sequence>
<dbReference type="PATRIC" id="fig|1615673.3.peg.139"/>
<reference evidence="2 3" key="1">
    <citation type="submission" date="2015-02" db="EMBL/GenBank/DDBJ databases">
        <title>Two Pseudomonas sp. nov., isolated from raw milk.</title>
        <authorList>
            <person name="Wenning M."/>
            <person name="von Neubeck M."/>
            <person name="Huptas C."/>
            <person name="Scherer S."/>
        </authorList>
    </citation>
    <scope>NUCLEOTIDE SEQUENCE [LARGE SCALE GENOMIC DNA]</scope>
    <source>
        <strain evidence="2 3">DSM 29164</strain>
    </source>
</reference>
<dbReference type="Pfam" id="PF11158">
    <property type="entry name" value="DUF2938"/>
    <property type="match status" value="1"/>
</dbReference>
<dbReference type="InterPro" id="IPR021329">
    <property type="entry name" value="DUF2938"/>
</dbReference>
<keyword evidence="1" id="KW-1133">Transmembrane helix</keyword>
<evidence type="ECO:0000313" key="2">
    <source>
        <dbReference type="EMBL" id="KRP69699.1"/>
    </source>
</evidence>
<keyword evidence="1" id="KW-0812">Transmembrane</keyword>
<organism evidence="2 3">
    <name type="scientific">Pseudomonas paralactis</name>
    <dbReference type="NCBI Taxonomy" id="1615673"/>
    <lineage>
        <taxon>Bacteria</taxon>
        <taxon>Pseudomonadati</taxon>
        <taxon>Pseudomonadota</taxon>
        <taxon>Gammaproteobacteria</taxon>
        <taxon>Pseudomonadales</taxon>
        <taxon>Pseudomonadaceae</taxon>
        <taxon>Pseudomonas</taxon>
    </lineage>
</organism>
<evidence type="ECO:0000313" key="3">
    <source>
        <dbReference type="Proteomes" id="UP000050852"/>
    </source>
</evidence>
<proteinExistence type="predicted"/>
<name>A0A0R3AGA2_9PSED</name>
<dbReference type="Proteomes" id="UP000050852">
    <property type="component" value="Unassembled WGS sequence"/>
</dbReference>
<gene>
    <name evidence="2" type="ORF">TX23_22700</name>
</gene>
<dbReference type="EMBL" id="JYLN01000010">
    <property type="protein sequence ID" value="KRP69699.1"/>
    <property type="molecule type" value="Genomic_DNA"/>
</dbReference>
<protein>
    <submittedName>
        <fullName evidence="2">Membrane protein</fullName>
    </submittedName>
</protein>
<evidence type="ECO:0000256" key="1">
    <source>
        <dbReference type="SAM" id="Phobius"/>
    </source>
</evidence>
<feature type="transmembrane region" description="Helical" evidence="1">
    <location>
        <begin position="68"/>
        <end position="89"/>
    </location>
</feature>
<accession>A0A0R3AGA2</accession>
<keyword evidence="1" id="KW-0472">Membrane</keyword>
<dbReference type="RefSeq" id="WP_057704109.1">
    <property type="nucleotide sequence ID" value="NZ_JABWQI010000014.1"/>
</dbReference>
<dbReference type="OrthoDB" id="9812539at2"/>
<feature type="transmembrane region" description="Helical" evidence="1">
    <location>
        <begin position="95"/>
        <end position="118"/>
    </location>
</feature>
<comment type="caution">
    <text evidence="2">The sequence shown here is derived from an EMBL/GenBank/DDBJ whole genome shotgun (WGS) entry which is preliminary data.</text>
</comment>
<dbReference type="AlphaFoldDB" id="A0A0R3AGA2"/>
<feature type="transmembrane region" description="Helical" evidence="1">
    <location>
        <begin position="139"/>
        <end position="163"/>
    </location>
</feature>